<evidence type="ECO:0000313" key="4">
    <source>
        <dbReference type="Proteomes" id="UP000193986"/>
    </source>
</evidence>
<accession>A0A1Y2AZJ1</accession>
<dbReference type="Pfam" id="PF01984">
    <property type="entry name" value="dsDNA_bind"/>
    <property type="match status" value="1"/>
</dbReference>
<comment type="similarity">
    <text evidence="1">Belongs to the PDCD5 family.</text>
</comment>
<dbReference type="STRING" id="71784.A0A1Y2AZJ1"/>
<dbReference type="FunCoup" id="A0A1Y2AZJ1">
    <property type="interactions" value="378"/>
</dbReference>
<evidence type="ECO:0000313" key="3">
    <source>
        <dbReference type="EMBL" id="ORY27657.1"/>
    </source>
</evidence>
<feature type="region of interest" description="Disordered" evidence="2">
    <location>
        <begin position="1"/>
        <end position="45"/>
    </location>
</feature>
<dbReference type="GO" id="GO:0005829">
    <property type="term" value="C:cytosol"/>
    <property type="evidence" value="ECO:0007669"/>
    <property type="project" value="TreeGrafter"/>
</dbReference>
<dbReference type="InterPro" id="IPR002836">
    <property type="entry name" value="PDCD5-like"/>
</dbReference>
<dbReference type="PANTHER" id="PTHR10840">
    <property type="entry name" value="PROGRAMMED CELL DEATH PROTEIN 5"/>
    <property type="match status" value="1"/>
</dbReference>
<dbReference type="InterPro" id="IPR036883">
    <property type="entry name" value="PDCD5-like_sf"/>
</dbReference>
<gene>
    <name evidence="3" type="ORF">BCR39DRAFT_537740</name>
</gene>
<comment type="caution">
    <text evidence="3">The sequence shown here is derived from an EMBL/GenBank/DDBJ whole genome shotgun (WGS) entry which is preliminary data.</text>
</comment>
<organism evidence="3 4">
    <name type="scientific">Naematelia encephala</name>
    <dbReference type="NCBI Taxonomy" id="71784"/>
    <lineage>
        <taxon>Eukaryota</taxon>
        <taxon>Fungi</taxon>
        <taxon>Dikarya</taxon>
        <taxon>Basidiomycota</taxon>
        <taxon>Agaricomycotina</taxon>
        <taxon>Tremellomycetes</taxon>
        <taxon>Tremellales</taxon>
        <taxon>Naemateliaceae</taxon>
        <taxon>Naematelia</taxon>
    </lineage>
</organism>
<dbReference type="OrthoDB" id="10252486at2759"/>
<reference evidence="3 4" key="1">
    <citation type="submission" date="2016-07" db="EMBL/GenBank/DDBJ databases">
        <title>Pervasive Adenine N6-methylation of Active Genes in Fungi.</title>
        <authorList>
            <consortium name="DOE Joint Genome Institute"/>
            <person name="Mondo S.J."/>
            <person name="Dannebaum R.O."/>
            <person name="Kuo R.C."/>
            <person name="Labutti K."/>
            <person name="Haridas S."/>
            <person name="Kuo A."/>
            <person name="Salamov A."/>
            <person name="Ahrendt S.R."/>
            <person name="Lipzen A."/>
            <person name="Sullivan W."/>
            <person name="Andreopoulos W.B."/>
            <person name="Clum A."/>
            <person name="Lindquist E."/>
            <person name="Daum C."/>
            <person name="Ramamoorthy G.K."/>
            <person name="Gryganskyi A."/>
            <person name="Culley D."/>
            <person name="Magnuson J.K."/>
            <person name="James T.Y."/>
            <person name="O'Malley M.A."/>
            <person name="Stajich J.E."/>
            <person name="Spatafora J.W."/>
            <person name="Visel A."/>
            <person name="Grigoriev I.V."/>
        </authorList>
    </citation>
    <scope>NUCLEOTIDE SEQUENCE [LARGE SCALE GENOMIC DNA]</scope>
    <source>
        <strain evidence="3 4">68-887.2</strain>
    </source>
</reference>
<sequence length="149" mass="15732">MSNFQLPAGFRPSAPPGGSSSGQGQGPSPEEQAAAQERAQQQAEMKRTIIAAMLEPAARERLSRISLTRPQLAEQVEGLLVRMGQQGQIRGQVSDEALKGLLEQVSNPPPVAKSAAPAVSSAGGRTKSLGPGITIQRKRDDSDSDEYDL</sequence>
<feature type="compositionally biased region" description="Low complexity" evidence="2">
    <location>
        <begin position="112"/>
        <end position="122"/>
    </location>
</feature>
<dbReference type="FunFam" id="1.10.8.140:FF:000005">
    <property type="entry name" value="Unplaced genomic scaffold supercont2.21, whole genome shotgun sequence"/>
    <property type="match status" value="1"/>
</dbReference>
<evidence type="ECO:0000256" key="2">
    <source>
        <dbReference type="SAM" id="MobiDB-lite"/>
    </source>
</evidence>
<dbReference type="PANTHER" id="PTHR10840:SF0">
    <property type="entry name" value="PROGRAMMED CELL DEATH PROTEIN 5"/>
    <property type="match status" value="1"/>
</dbReference>
<feature type="compositionally biased region" description="Low complexity" evidence="2">
    <location>
        <begin position="26"/>
        <end position="43"/>
    </location>
</feature>
<feature type="region of interest" description="Disordered" evidence="2">
    <location>
        <begin position="104"/>
        <end position="149"/>
    </location>
</feature>
<dbReference type="Gene3D" id="1.10.8.140">
    <property type="entry name" value="PDCD5-like"/>
    <property type="match status" value="1"/>
</dbReference>
<dbReference type="SUPFAM" id="SSF46950">
    <property type="entry name" value="Double-stranded DNA-binding domain"/>
    <property type="match status" value="1"/>
</dbReference>
<protein>
    <submittedName>
        <fullName evidence="3">PDCD5-related protein</fullName>
    </submittedName>
</protein>
<dbReference type="Proteomes" id="UP000193986">
    <property type="component" value="Unassembled WGS sequence"/>
</dbReference>
<name>A0A1Y2AZJ1_9TREE</name>
<dbReference type="InParanoid" id="A0A1Y2AZJ1"/>
<evidence type="ECO:0000256" key="1">
    <source>
        <dbReference type="ARBA" id="ARBA00010490"/>
    </source>
</evidence>
<dbReference type="GO" id="GO:0005634">
    <property type="term" value="C:nucleus"/>
    <property type="evidence" value="ECO:0007669"/>
    <property type="project" value="TreeGrafter"/>
</dbReference>
<dbReference type="GO" id="GO:0003677">
    <property type="term" value="F:DNA binding"/>
    <property type="evidence" value="ECO:0007669"/>
    <property type="project" value="InterPro"/>
</dbReference>
<proteinExistence type="inferred from homology"/>
<dbReference type="AlphaFoldDB" id="A0A1Y2AZJ1"/>
<keyword evidence="4" id="KW-1185">Reference proteome</keyword>
<dbReference type="EMBL" id="MCFC01000037">
    <property type="protein sequence ID" value="ORY27657.1"/>
    <property type="molecule type" value="Genomic_DNA"/>
</dbReference>